<dbReference type="InterPro" id="IPR001867">
    <property type="entry name" value="OmpR/PhoB-type_DNA-bd"/>
</dbReference>
<dbReference type="Pfam" id="PF00072">
    <property type="entry name" value="Response_reg"/>
    <property type="match status" value="1"/>
</dbReference>
<organism evidence="10 11">
    <name type="scientific">Evansella tamaricis</name>
    <dbReference type="NCBI Taxonomy" id="2069301"/>
    <lineage>
        <taxon>Bacteria</taxon>
        <taxon>Bacillati</taxon>
        <taxon>Bacillota</taxon>
        <taxon>Bacilli</taxon>
        <taxon>Bacillales</taxon>
        <taxon>Bacillaceae</taxon>
        <taxon>Evansella</taxon>
    </lineage>
</organism>
<dbReference type="CDD" id="cd00383">
    <property type="entry name" value="trans_reg_C"/>
    <property type="match status" value="1"/>
</dbReference>
<dbReference type="PROSITE" id="PS50110">
    <property type="entry name" value="RESPONSE_REGULATORY"/>
    <property type="match status" value="1"/>
</dbReference>
<dbReference type="EMBL" id="JAHQCS010000042">
    <property type="protein sequence ID" value="MBU9710654.1"/>
    <property type="molecule type" value="Genomic_DNA"/>
</dbReference>
<proteinExistence type="predicted"/>
<dbReference type="PROSITE" id="PS51755">
    <property type="entry name" value="OMPR_PHOB"/>
    <property type="match status" value="1"/>
</dbReference>
<dbReference type="RefSeq" id="WP_217064550.1">
    <property type="nucleotide sequence ID" value="NZ_JAHQCS010000042.1"/>
</dbReference>
<evidence type="ECO:0000256" key="6">
    <source>
        <dbReference type="PROSITE-ProRule" id="PRU00169"/>
    </source>
</evidence>
<evidence type="ECO:0000313" key="10">
    <source>
        <dbReference type="EMBL" id="MBU9710654.1"/>
    </source>
</evidence>
<name>A0ABS6JAE9_9BACI</name>
<dbReference type="Pfam" id="PF00486">
    <property type="entry name" value="Trans_reg_C"/>
    <property type="match status" value="1"/>
</dbReference>
<evidence type="ECO:0000313" key="11">
    <source>
        <dbReference type="Proteomes" id="UP000784880"/>
    </source>
</evidence>
<evidence type="ECO:0000256" key="4">
    <source>
        <dbReference type="ARBA" id="ARBA00023125"/>
    </source>
</evidence>
<keyword evidence="11" id="KW-1185">Reference proteome</keyword>
<evidence type="ECO:0000259" key="9">
    <source>
        <dbReference type="PROSITE" id="PS51755"/>
    </source>
</evidence>
<protein>
    <submittedName>
        <fullName evidence="10">Response regulator transcription factor</fullName>
    </submittedName>
</protein>
<keyword evidence="3" id="KW-0805">Transcription regulation</keyword>
<dbReference type="InterPro" id="IPR039420">
    <property type="entry name" value="WalR-like"/>
</dbReference>
<evidence type="ECO:0000256" key="5">
    <source>
        <dbReference type="ARBA" id="ARBA00023163"/>
    </source>
</evidence>
<dbReference type="SMART" id="SM00448">
    <property type="entry name" value="REC"/>
    <property type="match status" value="1"/>
</dbReference>
<reference evidence="10 11" key="1">
    <citation type="submission" date="2021-06" db="EMBL/GenBank/DDBJ databases">
        <title>Bacillus sp. RD4P76, an endophyte from a halophyte.</title>
        <authorList>
            <person name="Sun J.-Q."/>
        </authorList>
    </citation>
    <scope>NUCLEOTIDE SEQUENCE [LARGE SCALE GENOMIC DNA]</scope>
    <source>
        <strain evidence="10 11">CGMCC 1.15917</strain>
    </source>
</reference>
<dbReference type="CDD" id="cd17574">
    <property type="entry name" value="REC_OmpR"/>
    <property type="match status" value="1"/>
</dbReference>
<dbReference type="SMART" id="SM00862">
    <property type="entry name" value="Trans_reg_C"/>
    <property type="match status" value="1"/>
</dbReference>
<feature type="DNA-binding region" description="OmpR/PhoB-type" evidence="7">
    <location>
        <begin position="125"/>
        <end position="224"/>
    </location>
</feature>
<keyword evidence="1 6" id="KW-0597">Phosphoprotein</keyword>
<evidence type="ECO:0000256" key="1">
    <source>
        <dbReference type="ARBA" id="ARBA00022553"/>
    </source>
</evidence>
<gene>
    <name evidence="10" type="ORF">KS419_02710</name>
</gene>
<dbReference type="InterPro" id="IPR001789">
    <property type="entry name" value="Sig_transdc_resp-reg_receiver"/>
</dbReference>
<sequence length="225" mass="26057">MKKILIAEDDEAIRDLLDIYIDKEKYEIVFASNGEEALQKFQMEKPDLILLDVNMPKISGIEVCKKIREHHTTPIIFVTGRRDSEDVVEGLMAGADDYVIKPFDNKVLAARIEANIRFKKIADEGDTLKIQNIELNFQKNKIQKDGRELQFHPREMNLLFYMAKNPDQVISSRKLYEEVWEADSLGDTLTVSVHISRIRKKIEDNPKEPKLIKTVKGRGYILLKE</sequence>
<dbReference type="PANTHER" id="PTHR48111:SF40">
    <property type="entry name" value="PHOSPHATE REGULON TRANSCRIPTIONAL REGULATORY PROTEIN PHOB"/>
    <property type="match status" value="1"/>
</dbReference>
<feature type="domain" description="OmpR/PhoB-type" evidence="9">
    <location>
        <begin position="125"/>
        <end position="224"/>
    </location>
</feature>
<evidence type="ECO:0000256" key="3">
    <source>
        <dbReference type="ARBA" id="ARBA00023015"/>
    </source>
</evidence>
<keyword evidence="4 7" id="KW-0238">DNA-binding</keyword>
<accession>A0ABS6JAE9</accession>
<evidence type="ECO:0000259" key="8">
    <source>
        <dbReference type="PROSITE" id="PS50110"/>
    </source>
</evidence>
<keyword evidence="2" id="KW-0902">Two-component regulatory system</keyword>
<comment type="caution">
    <text evidence="10">The sequence shown here is derived from an EMBL/GenBank/DDBJ whole genome shotgun (WGS) entry which is preliminary data.</text>
</comment>
<evidence type="ECO:0000256" key="2">
    <source>
        <dbReference type="ARBA" id="ARBA00023012"/>
    </source>
</evidence>
<keyword evidence="5" id="KW-0804">Transcription</keyword>
<dbReference type="Proteomes" id="UP000784880">
    <property type="component" value="Unassembled WGS sequence"/>
</dbReference>
<evidence type="ECO:0000256" key="7">
    <source>
        <dbReference type="PROSITE-ProRule" id="PRU01091"/>
    </source>
</evidence>
<dbReference type="PANTHER" id="PTHR48111">
    <property type="entry name" value="REGULATOR OF RPOS"/>
    <property type="match status" value="1"/>
</dbReference>
<feature type="modified residue" description="4-aspartylphosphate" evidence="6">
    <location>
        <position position="52"/>
    </location>
</feature>
<feature type="domain" description="Response regulatory" evidence="8">
    <location>
        <begin position="3"/>
        <end position="116"/>
    </location>
</feature>